<evidence type="ECO:0000256" key="1">
    <source>
        <dbReference type="SAM" id="MobiDB-lite"/>
    </source>
</evidence>
<organism evidence="2">
    <name type="scientific">uncultured organism MedDCM-OCT-S01-C81</name>
    <dbReference type="NCBI Taxonomy" id="743603"/>
    <lineage>
        <taxon>unclassified sequences</taxon>
        <taxon>environmental samples</taxon>
    </lineage>
</organism>
<evidence type="ECO:0000313" key="2">
    <source>
        <dbReference type="EMBL" id="ADD95911.1"/>
    </source>
</evidence>
<sequence>MEASYTPPGGWCRREKSHLAPPKRHPLHLGVSAKRIRFHRAAPLSNELIPGRSDKTLSPERHARELQAQKLLEGNGVVLREGGTYVLQIDQDPPPKNSSSAERSRYLRRYTGQTAVFRFKNGSLQEIEGPLRSAAHPGQKRAQGFTDVNGDGRDDIAHLRSGVYTYHAKSFGGRFNPINDHSMKVARDLNQDGTIDALEGRKARREGHYATGLQWHAGTSTRPSSVGCQTMPPQQYQRFRLAIESGKQSTFTYLLLRRANEDFGANPF</sequence>
<dbReference type="SUPFAM" id="SSF69318">
    <property type="entry name" value="Integrin alpha N-terminal domain"/>
    <property type="match status" value="1"/>
</dbReference>
<feature type="region of interest" description="Disordered" evidence="1">
    <location>
        <begin position="1"/>
        <end position="26"/>
    </location>
</feature>
<name>D6PJL0_9ZZZZ</name>
<reference evidence="2" key="1">
    <citation type="journal article" date="2010" name="ISME J.">
        <title>Metagenome of the Mediterranean deep chlorophyll maximum studied by direct and fosmid library 454 pyrosequencing.</title>
        <authorList>
            <person name="Ghai R."/>
            <person name="Martin-Cuadrado A.B."/>
            <person name="Molto A.G."/>
            <person name="Heredia I.G."/>
            <person name="Cabrera R."/>
            <person name="Martin J."/>
            <person name="Verdu M."/>
            <person name="Deschamps P."/>
            <person name="Moreira D."/>
            <person name="Lopez-Garcia P."/>
            <person name="Mira A."/>
            <person name="Rodriguez-Valera F."/>
        </authorList>
    </citation>
    <scope>NUCLEOTIDE SEQUENCE</scope>
</reference>
<evidence type="ECO:0008006" key="3">
    <source>
        <dbReference type="Google" id="ProtNLM"/>
    </source>
</evidence>
<dbReference type="InterPro" id="IPR028994">
    <property type="entry name" value="Integrin_alpha_N"/>
</dbReference>
<dbReference type="EMBL" id="GU943110">
    <property type="protein sequence ID" value="ADD95911.1"/>
    <property type="molecule type" value="Genomic_DNA"/>
</dbReference>
<dbReference type="AlphaFoldDB" id="D6PJL0"/>
<protein>
    <recommendedName>
        <fullName evidence="3">VCBS repeat-containing protein</fullName>
    </recommendedName>
</protein>
<accession>D6PJL0</accession>
<proteinExistence type="predicted"/>